<feature type="region of interest" description="Disordered" evidence="1">
    <location>
        <begin position="1"/>
        <end position="20"/>
    </location>
</feature>
<keyword evidence="3" id="KW-1185">Reference proteome</keyword>
<evidence type="ECO:0000256" key="1">
    <source>
        <dbReference type="SAM" id="MobiDB-lite"/>
    </source>
</evidence>
<reference evidence="2 3" key="1">
    <citation type="journal article" date="2020" name="Genome Biol. Evol.">
        <title>A new high-quality draft genome assembly of the Chinese cordyceps Ophiocordyceps sinensis.</title>
        <authorList>
            <person name="Shu R."/>
            <person name="Zhang J."/>
            <person name="Meng Q."/>
            <person name="Zhang H."/>
            <person name="Zhou G."/>
            <person name="Li M."/>
            <person name="Wu P."/>
            <person name="Zhao Y."/>
            <person name="Chen C."/>
            <person name="Qin Q."/>
        </authorList>
    </citation>
    <scope>NUCLEOTIDE SEQUENCE [LARGE SCALE GENOMIC DNA]</scope>
    <source>
        <strain evidence="2 3">IOZ07</strain>
    </source>
</reference>
<accession>A0A8H4PYQ1</accession>
<feature type="compositionally biased region" description="Basic and acidic residues" evidence="1">
    <location>
        <begin position="562"/>
        <end position="574"/>
    </location>
</feature>
<dbReference type="PANTHER" id="PTHR42345">
    <property type="entry name" value="TPR_REGION DOMAIN-CONTAINING PROTEIN"/>
    <property type="match status" value="1"/>
</dbReference>
<feature type="region of interest" description="Disordered" evidence="1">
    <location>
        <begin position="25"/>
        <end position="139"/>
    </location>
</feature>
<proteinExistence type="predicted"/>
<protein>
    <submittedName>
        <fullName evidence="2">Uncharacterized protein</fullName>
    </submittedName>
</protein>
<gene>
    <name evidence="2" type="ORF">G6O67_000178</name>
</gene>
<feature type="compositionally biased region" description="Basic and acidic residues" evidence="1">
    <location>
        <begin position="122"/>
        <end position="139"/>
    </location>
</feature>
<feature type="region of interest" description="Disordered" evidence="1">
    <location>
        <begin position="544"/>
        <end position="575"/>
    </location>
</feature>
<sequence>MQERDDKKKSGGFLAGLLRNRSLAIRRGSRAGADHQDTSRHAADSGTRPRDGDGDDGAAPRGSRTGSAPRDRPRSRRRATGSDDPEPGPGPGSGSGRSSGSTAHGTKGRDSDDDAASVSLVTRRDTEWPPRGMADDKLLSRRQARELICRGAPTHTGHRRAVAHAPDHCHALYATTCGGGGGGDAADPRDSMTQLMTQRLAGRGPASRPWETLEQPSYAFFFGERPGTVTLNRWAAMASAPPPPLTLRDSGVEPRAMDLPRILERLQELQAGLEDDDEDLLYRILYRRILRDPDRHTSPHRTLDRQMTDLILVLSRPGWIDFTAAENQVPTRFLAAAGRGDAYRLFMHQLLLSLELELRIHSPRHADAAKEQLLRQMPPTIQWGLALARRWRDHVRVDEYGPLPEQTKLRYKLKRRQVKMLRRFAQTIKWPNLGATLERLARVDDEGGLDGLGADALAFFSGLVLPGPTFPFLIMNTLLAVDPDRATDALARPPAAATSRHCGFQYRSSHTYWPAGCVVAKVLAPTSRGAAGWVGPGRPAADLGRTQAVRVRSRRPRRRGMRAADVESMRERSRPLGPRAGAYPVADYGVPAPLTERGFVVDAVRVERLGFRPVTANMEAEATSTAARGEAVPLFDATIQFAIDGLSWPLRLAYDVDFIAAWPCADGPHPLFYDYLFRAVRVDELVHVRPRDDAADDEEVLVVEAFGVGDNEALARAWCSHWGLSAVVADVGGTCLACAVREAYAATLTVVVLVDDGLRDVEDG</sequence>
<dbReference type="Proteomes" id="UP000557566">
    <property type="component" value="Unassembled WGS sequence"/>
</dbReference>
<feature type="compositionally biased region" description="Basic residues" evidence="1">
    <location>
        <begin position="551"/>
        <end position="561"/>
    </location>
</feature>
<evidence type="ECO:0000313" key="3">
    <source>
        <dbReference type="Proteomes" id="UP000557566"/>
    </source>
</evidence>
<organism evidence="2 3">
    <name type="scientific">Ophiocordyceps sinensis</name>
    <dbReference type="NCBI Taxonomy" id="72228"/>
    <lineage>
        <taxon>Eukaryota</taxon>
        <taxon>Fungi</taxon>
        <taxon>Dikarya</taxon>
        <taxon>Ascomycota</taxon>
        <taxon>Pezizomycotina</taxon>
        <taxon>Sordariomycetes</taxon>
        <taxon>Hypocreomycetidae</taxon>
        <taxon>Hypocreales</taxon>
        <taxon>Ophiocordycipitaceae</taxon>
        <taxon>Ophiocordyceps</taxon>
    </lineage>
</organism>
<dbReference type="PANTHER" id="PTHR42345:SF1">
    <property type="entry name" value="VTC DOMAIN-CONTAINING PROTEIN"/>
    <property type="match status" value="1"/>
</dbReference>
<comment type="caution">
    <text evidence="2">The sequence shown here is derived from an EMBL/GenBank/DDBJ whole genome shotgun (WGS) entry which is preliminary data.</text>
</comment>
<feature type="compositionally biased region" description="Low complexity" evidence="1">
    <location>
        <begin position="57"/>
        <end position="68"/>
    </location>
</feature>
<name>A0A8H4PYQ1_9HYPO</name>
<dbReference type="OrthoDB" id="6493944at2759"/>
<dbReference type="EMBL" id="JAAVMX010000001">
    <property type="protein sequence ID" value="KAF4512842.1"/>
    <property type="molecule type" value="Genomic_DNA"/>
</dbReference>
<dbReference type="AlphaFoldDB" id="A0A8H4PYQ1"/>
<feature type="compositionally biased region" description="Basic and acidic residues" evidence="1">
    <location>
        <begin position="32"/>
        <end position="52"/>
    </location>
</feature>
<evidence type="ECO:0000313" key="2">
    <source>
        <dbReference type="EMBL" id="KAF4512842.1"/>
    </source>
</evidence>